<keyword evidence="2" id="KW-1185">Reference proteome</keyword>
<dbReference type="eggNOG" id="ENOG502ZYJ6">
    <property type="taxonomic scope" value="Bacteria"/>
</dbReference>
<gene>
    <name evidence="1" type="ORF">Q766_16275</name>
</gene>
<proteinExistence type="predicted"/>
<dbReference type="PROSITE" id="PS51257">
    <property type="entry name" value="PROKAR_LIPOPROTEIN"/>
    <property type="match status" value="1"/>
</dbReference>
<comment type="caution">
    <text evidence="1">The sequence shown here is derived from an EMBL/GenBank/DDBJ whole genome shotgun (WGS) entry which is preliminary data.</text>
</comment>
<evidence type="ECO:0000313" key="1">
    <source>
        <dbReference type="EMBL" id="KGO91791.1"/>
    </source>
</evidence>
<reference evidence="1 2" key="1">
    <citation type="submission" date="2013-09" db="EMBL/GenBank/DDBJ databases">
        <authorList>
            <person name="Zeng Z."/>
            <person name="Chen C."/>
        </authorList>
    </citation>
    <scope>NUCLEOTIDE SEQUENCE [LARGE SCALE GENOMIC DNA]</scope>
    <source>
        <strain evidence="1 2">WB 4.1-42</strain>
    </source>
</reference>
<dbReference type="AlphaFoldDB" id="A0A0A2MJN2"/>
<dbReference type="Proteomes" id="UP000030111">
    <property type="component" value="Unassembled WGS sequence"/>
</dbReference>
<dbReference type="RefSeq" id="WP_026989822.1">
    <property type="nucleotide sequence ID" value="NZ_AUGP01000002.1"/>
</dbReference>
<accession>A0A0A2MJN2</accession>
<name>A0A0A2MJN2_9FLAO</name>
<sequence length="183" mass="21071">MKQLCLLLLAIFLTACTRHKKQQPDSVALKPDTTIPVAKTHHYEPETTRFEFLGTVQLNSDTIKVIEEYTNNIAFKQPAVNEQGVPDELYYREKVVHLINKHTTDTLTVTKKLFKKHIGLQYYDDFIVQAALFRQPTKTGIVPLMINLCEPDTDSCLFYVISIKNGQLHAEPFNEDDFVEEQE</sequence>
<dbReference type="OrthoDB" id="1441026at2"/>
<protein>
    <recommendedName>
        <fullName evidence="3">Lipoprotein</fullName>
    </recommendedName>
</protein>
<evidence type="ECO:0000313" key="2">
    <source>
        <dbReference type="Proteomes" id="UP000030111"/>
    </source>
</evidence>
<organism evidence="1 2">
    <name type="scientific">Flavobacterium subsaxonicum WB 4.1-42 = DSM 21790</name>
    <dbReference type="NCBI Taxonomy" id="1121898"/>
    <lineage>
        <taxon>Bacteria</taxon>
        <taxon>Pseudomonadati</taxon>
        <taxon>Bacteroidota</taxon>
        <taxon>Flavobacteriia</taxon>
        <taxon>Flavobacteriales</taxon>
        <taxon>Flavobacteriaceae</taxon>
        <taxon>Flavobacterium</taxon>
    </lineage>
</organism>
<dbReference type="EMBL" id="JRLY01000015">
    <property type="protein sequence ID" value="KGO91791.1"/>
    <property type="molecule type" value="Genomic_DNA"/>
</dbReference>
<evidence type="ECO:0008006" key="3">
    <source>
        <dbReference type="Google" id="ProtNLM"/>
    </source>
</evidence>